<dbReference type="PANTHER" id="PTHR21013">
    <property type="entry name" value="ATP SYNTHASE MITOCHONDRIAL F1 COMPLEX ASSEMBLY FACTOR 2/ATP12 PROTEIN, MITOCHONDRIAL PRECURSOR"/>
    <property type="match status" value="1"/>
</dbReference>
<keyword evidence="3" id="KW-0143">Chaperone</keyword>
<evidence type="ECO:0000313" key="5">
    <source>
        <dbReference type="Proteomes" id="UP001217500"/>
    </source>
</evidence>
<dbReference type="RefSeq" id="WP_289505521.1">
    <property type="nucleotide sequence ID" value="NZ_CP116805.1"/>
</dbReference>
<dbReference type="SUPFAM" id="SSF160909">
    <property type="entry name" value="ATP12-like"/>
    <property type="match status" value="1"/>
</dbReference>
<dbReference type="InterPro" id="IPR011419">
    <property type="entry name" value="ATP12_ATP_synth-F1-assembly"/>
</dbReference>
<dbReference type="Proteomes" id="UP001217500">
    <property type="component" value="Chromosome"/>
</dbReference>
<dbReference type="PANTHER" id="PTHR21013:SF10">
    <property type="entry name" value="ATP SYNTHASE MITOCHONDRIAL F1 COMPLEX ASSEMBLY FACTOR 2"/>
    <property type="match status" value="1"/>
</dbReference>
<proteinExistence type="inferred from homology"/>
<dbReference type="InterPro" id="IPR023335">
    <property type="entry name" value="ATP12_ortho_dom_sf"/>
</dbReference>
<accession>A0AAF0BLM6</accession>
<protein>
    <recommendedName>
        <fullName evidence="6">ATPase</fullName>
    </recommendedName>
</protein>
<dbReference type="Gene3D" id="1.10.3580.10">
    <property type="entry name" value="ATP12 ATPase"/>
    <property type="match status" value="1"/>
</dbReference>
<dbReference type="AlphaFoldDB" id="A0AAF0BLM6"/>
<dbReference type="EMBL" id="CP116805">
    <property type="protein sequence ID" value="WCL55664.1"/>
    <property type="molecule type" value="Genomic_DNA"/>
</dbReference>
<dbReference type="InterPro" id="IPR042272">
    <property type="entry name" value="ATP12_ATP_synth-F1-assembly_N"/>
</dbReference>
<evidence type="ECO:0000256" key="3">
    <source>
        <dbReference type="ARBA" id="ARBA00023186"/>
    </source>
</evidence>
<gene>
    <name evidence="4" type="ORF">PH603_07835</name>
</gene>
<comment type="similarity">
    <text evidence="1">Belongs to the ATP12 family.</text>
</comment>
<organism evidence="4 5">
    <name type="scientific">Gimibacter soli</name>
    <dbReference type="NCBI Taxonomy" id="3024400"/>
    <lineage>
        <taxon>Bacteria</taxon>
        <taxon>Pseudomonadati</taxon>
        <taxon>Pseudomonadota</taxon>
        <taxon>Alphaproteobacteria</taxon>
        <taxon>Kordiimonadales</taxon>
        <taxon>Temperatibacteraceae</taxon>
        <taxon>Gimibacter</taxon>
    </lineage>
</organism>
<evidence type="ECO:0000256" key="2">
    <source>
        <dbReference type="ARBA" id="ARBA00022946"/>
    </source>
</evidence>
<dbReference type="Gene3D" id="3.30.2180.10">
    <property type="entry name" value="ATP12-like"/>
    <property type="match status" value="1"/>
</dbReference>
<keyword evidence="2" id="KW-0809">Transit peptide</keyword>
<dbReference type="GO" id="GO:0043461">
    <property type="term" value="P:proton-transporting ATP synthase complex assembly"/>
    <property type="evidence" value="ECO:0007669"/>
    <property type="project" value="InterPro"/>
</dbReference>
<evidence type="ECO:0000313" key="4">
    <source>
        <dbReference type="EMBL" id="WCL55664.1"/>
    </source>
</evidence>
<keyword evidence="5" id="KW-1185">Reference proteome</keyword>
<name>A0AAF0BLM6_9PROT</name>
<sequence>MKRFYKAVTVEEGEGGFTVALDGRVVKTPAKATLVMPTSALAEAVAAEWAAQEEKVQPDTMPLTRLANTALDRVALRMDEVAAELVAFGGSDLLCYRADEPEELVARQAAVWTPYLDWARDTLGAPLMVTSGIMPVLQPEASLVALRAEVAALDAHQLTALHGLTNGFGSLVLALARIKGFASVDALWKAARLDETYQEEQWGVDEEAARFVALKKADVDAADRLLACL</sequence>
<dbReference type="Pfam" id="PF07542">
    <property type="entry name" value="ATP12"/>
    <property type="match status" value="1"/>
</dbReference>
<dbReference type="KEGG" id="gso:PH603_07835"/>
<evidence type="ECO:0008006" key="6">
    <source>
        <dbReference type="Google" id="ProtNLM"/>
    </source>
</evidence>
<reference evidence="4" key="1">
    <citation type="submission" date="2023-01" db="EMBL/GenBank/DDBJ databases">
        <title>The genome sequence of Kordiimonadaceae bacterium 6D33.</title>
        <authorList>
            <person name="Liu Y."/>
        </authorList>
    </citation>
    <scope>NUCLEOTIDE SEQUENCE</scope>
    <source>
        <strain evidence="4">6D33</strain>
    </source>
</reference>
<evidence type="ECO:0000256" key="1">
    <source>
        <dbReference type="ARBA" id="ARBA00008231"/>
    </source>
</evidence>